<dbReference type="SUPFAM" id="SSF48452">
    <property type="entry name" value="TPR-like"/>
    <property type="match status" value="1"/>
</dbReference>
<evidence type="ECO:0000256" key="5">
    <source>
        <dbReference type="PROSITE-ProRule" id="PRU01091"/>
    </source>
</evidence>
<dbReference type="Proteomes" id="UP000542674">
    <property type="component" value="Unassembled WGS sequence"/>
</dbReference>
<dbReference type="InterPro" id="IPR001867">
    <property type="entry name" value="OmpR/PhoB-type_DNA-bd"/>
</dbReference>
<dbReference type="InterPro" id="IPR011990">
    <property type="entry name" value="TPR-like_helical_dom_sf"/>
</dbReference>
<dbReference type="AlphaFoldDB" id="A0A7W7T223"/>
<dbReference type="RefSeq" id="WP_184668568.1">
    <property type="nucleotide sequence ID" value="NZ_BAABAI010000013.1"/>
</dbReference>
<proteinExistence type="inferred from homology"/>
<dbReference type="Gene3D" id="1.10.10.10">
    <property type="entry name" value="Winged helix-like DNA-binding domain superfamily/Winged helix DNA-binding domain"/>
    <property type="match status" value="1"/>
</dbReference>
<feature type="DNA-binding region" description="OmpR/PhoB-type" evidence="5">
    <location>
        <begin position="1"/>
        <end position="93"/>
    </location>
</feature>
<dbReference type="CDD" id="cd15831">
    <property type="entry name" value="BTAD"/>
    <property type="match status" value="1"/>
</dbReference>
<accession>A0A7W7T223</accession>
<dbReference type="Pfam" id="PF03704">
    <property type="entry name" value="BTAD"/>
    <property type="match status" value="1"/>
</dbReference>
<dbReference type="SUPFAM" id="SSF46894">
    <property type="entry name" value="C-terminal effector domain of the bipartite response regulators"/>
    <property type="match status" value="1"/>
</dbReference>
<dbReference type="Gene3D" id="1.25.40.10">
    <property type="entry name" value="Tetratricopeptide repeat domain"/>
    <property type="match status" value="1"/>
</dbReference>
<dbReference type="InterPro" id="IPR036388">
    <property type="entry name" value="WH-like_DNA-bd_sf"/>
</dbReference>
<dbReference type="SMART" id="SM01043">
    <property type="entry name" value="BTAD"/>
    <property type="match status" value="1"/>
</dbReference>
<keyword evidence="2" id="KW-0805">Transcription regulation</keyword>
<evidence type="ECO:0000313" key="7">
    <source>
        <dbReference type="EMBL" id="MBB4965152.1"/>
    </source>
</evidence>
<reference evidence="7 8" key="1">
    <citation type="submission" date="2020-08" db="EMBL/GenBank/DDBJ databases">
        <title>Sequencing the genomes of 1000 actinobacteria strains.</title>
        <authorList>
            <person name="Klenk H.-P."/>
        </authorList>
    </citation>
    <scope>NUCLEOTIDE SEQUENCE [LARGE SCALE GENOMIC DNA]</scope>
    <source>
        <strain evidence="7 8">DSM 45084</strain>
    </source>
</reference>
<evidence type="ECO:0000256" key="4">
    <source>
        <dbReference type="ARBA" id="ARBA00023163"/>
    </source>
</evidence>
<keyword evidence="4" id="KW-0804">Transcription</keyword>
<dbReference type="PANTHER" id="PTHR35807:SF1">
    <property type="entry name" value="TRANSCRIPTIONAL REGULATOR REDD"/>
    <property type="match status" value="1"/>
</dbReference>
<feature type="domain" description="OmpR/PhoB-type" evidence="6">
    <location>
        <begin position="1"/>
        <end position="93"/>
    </location>
</feature>
<dbReference type="InterPro" id="IPR005158">
    <property type="entry name" value="BTAD"/>
</dbReference>
<dbReference type="SMART" id="SM00862">
    <property type="entry name" value="Trans_reg_C"/>
    <property type="match status" value="1"/>
</dbReference>
<dbReference type="PROSITE" id="PS51755">
    <property type="entry name" value="OMPR_PHOB"/>
    <property type="match status" value="1"/>
</dbReference>
<evidence type="ECO:0000259" key="6">
    <source>
        <dbReference type="PROSITE" id="PS51755"/>
    </source>
</evidence>
<evidence type="ECO:0000256" key="2">
    <source>
        <dbReference type="ARBA" id="ARBA00023015"/>
    </source>
</evidence>
<dbReference type="InterPro" id="IPR051677">
    <property type="entry name" value="AfsR-DnrI-RedD_regulator"/>
</dbReference>
<dbReference type="EMBL" id="JACHJS010000001">
    <property type="protein sequence ID" value="MBB4965152.1"/>
    <property type="molecule type" value="Genomic_DNA"/>
</dbReference>
<keyword evidence="3 5" id="KW-0238">DNA-binding</keyword>
<evidence type="ECO:0000256" key="1">
    <source>
        <dbReference type="ARBA" id="ARBA00005820"/>
    </source>
</evidence>
<organism evidence="7 8">
    <name type="scientific">Saccharothrix violaceirubra</name>
    <dbReference type="NCBI Taxonomy" id="413306"/>
    <lineage>
        <taxon>Bacteria</taxon>
        <taxon>Bacillati</taxon>
        <taxon>Actinomycetota</taxon>
        <taxon>Actinomycetes</taxon>
        <taxon>Pseudonocardiales</taxon>
        <taxon>Pseudonocardiaceae</taxon>
        <taxon>Saccharothrix</taxon>
    </lineage>
</organism>
<dbReference type="PANTHER" id="PTHR35807">
    <property type="entry name" value="TRANSCRIPTIONAL REGULATOR REDD-RELATED"/>
    <property type="match status" value="1"/>
</dbReference>
<comment type="caution">
    <text evidence="7">The sequence shown here is derived from an EMBL/GenBank/DDBJ whole genome shotgun (WGS) entry which is preliminary data.</text>
</comment>
<evidence type="ECO:0000256" key="3">
    <source>
        <dbReference type="ARBA" id="ARBA00023125"/>
    </source>
</evidence>
<dbReference type="InterPro" id="IPR016032">
    <property type="entry name" value="Sig_transdc_resp-reg_C-effctor"/>
</dbReference>
<dbReference type="GO" id="GO:0000160">
    <property type="term" value="P:phosphorelay signal transduction system"/>
    <property type="evidence" value="ECO:0007669"/>
    <property type="project" value="InterPro"/>
</dbReference>
<keyword evidence="8" id="KW-1185">Reference proteome</keyword>
<protein>
    <submittedName>
        <fullName evidence="7">DNA-binding SARP family transcriptional activator</fullName>
    </submittedName>
</protein>
<name>A0A7W7T223_9PSEU</name>
<sequence>MVVVLGRPGVLVDGVVVHPARRRVRLLLGLLAVRADRALSSEWLIDALWPGRPPVSAAANVRSHLAELRRVLRAADPDGPGIVASGDGYVLVSGVDGVDVTRFRRLKSEGRTLRCAGAYGAAARCLTDAVDLWRGPVMSGVPVPDAVRADVTVLDEQRVDAWEELMDVRLALGAHQDLVPVLAGLVVEHPLRERLWCQLVTALCGAGRRSEAVAVYQRLVRVLDTELGVEPCPESRALYEAIRGRA</sequence>
<comment type="similarity">
    <text evidence="1">Belongs to the AfsR/DnrI/RedD regulatory family.</text>
</comment>
<gene>
    <name evidence="7" type="ORF">F4559_002511</name>
</gene>
<dbReference type="GO" id="GO:0006355">
    <property type="term" value="P:regulation of DNA-templated transcription"/>
    <property type="evidence" value="ECO:0007669"/>
    <property type="project" value="InterPro"/>
</dbReference>
<dbReference type="GO" id="GO:0003677">
    <property type="term" value="F:DNA binding"/>
    <property type="evidence" value="ECO:0007669"/>
    <property type="project" value="UniProtKB-UniRule"/>
</dbReference>
<evidence type="ECO:0000313" key="8">
    <source>
        <dbReference type="Proteomes" id="UP000542674"/>
    </source>
</evidence>